<dbReference type="STRING" id="65357.A0A024GPZ0"/>
<dbReference type="Proteomes" id="UP000053237">
    <property type="component" value="Unassembled WGS sequence"/>
</dbReference>
<dbReference type="Gene3D" id="2.60.40.10">
    <property type="entry name" value="Immunoglobulins"/>
    <property type="match status" value="1"/>
</dbReference>
<evidence type="ECO:0000259" key="1">
    <source>
        <dbReference type="PROSITE" id="PS50853"/>
    </source>
</evidence>
<dbReference type="InterPro" id="IPR055325">
    <property type="entry name" value="CF161"/>
</dbReference>
<dbReference type="SUPFAM" id="SSF49265">
    <property type="entry name" value="Fibronectin type III"/>
    <property type="match status" value="1"/>
</dbReference>
<dbReference type="PANTHER" id="PTHR24274">
    <property type="entry name" value="CILIA- AND FLAGELLA-ASSOCIATED PROTEIN 161"/>
    <property type="match status" value="1"/>
</dbReference>
<keyword evidence="3" id="KW-1185">Reference proteome</keyword>
<dbReference type="InParanoid" id="A0A024GPZ0"/>
<evidence type="ECO:0000313" key="2">
    <source>
        <dbReference type="EMBL" id="CCI48928.1"/>
    </source>
</evidence>
<dbReference type="InterPro" id="IPR003961">
    <property type="entry name" value="FN3_dom"/>
</dbReference>
<proteinExistence type="predicted"/>
<dbReference type="AlphaFoldDB" id="A0A024GPZ0"/>
<dbReference type="OrthoDB" id="444540at2759"/>
<dbReference type="InterPro" id="IPR013783">
    <property type="entry name" value="Ig-like_fold"/>
</dbReference>
<accession>A0A024GPZ0</accession>
<sequence length="1074" mass="121586">MQFTPQQLIGGARYQPCTRIGNWNEELMQEEASRKANKQSQNGSLLSVFRQKQQRLHREAHCSFDVDGCIRYNQIVAVRHIESEGALACNIFQETPSFGSNEFLVTILPTFAISARAVFRIISPKEYTTKRDSVVLETKASATLGYGDEFYLGCSETLLEDDQSAFLRPLLFLKSGLKTERSMSPITYNQRVWMSQTADSSALWHCEPADLAGAPKMLAKGSQIRVGDCVTLRHKMTGAALHGQSRAKVPTDFGVETEVCGLNAKNAGKHHLLSKEEVGTHAPDIEGRVQLAVNRWSFVLDDCEHPQRLLQFFVATPDSVVFLLRECLSQSVYAFRSFIVQCVGLDTRQEGFVNRKQFHSHVQKYHLPLRMEHFDLWLDSIASRSAERIPIDKMLASIRLPRDPNRYARFAILFNQLADAAGGTLTPKWLSDHENHCMKSNGTSLTDTVKAYLDLWGVSPSKVISEQHFIQVMEDITTAFKNDGDLNAFLHCDNNLNENTHIPLPLLPLFYFCRKPTIGIERIPCFALIVVSSLSQHASSFPKYFDTTASKLFDILIDTTYAKFMRRGSRLLLNPSIIEFRNAMNELPLQIDKNLTRQCEQPFTFFCCFVAQTARVLGGRYHGEYILFRQSRIDSVDELRHTAIHTTELATYLQAIPCSNKLLALQMCVAVEIDVQVRYFPHKTMEKDFASALYRQMQAVSNDRNVLIVEYCRMMDDECGVNIFLERIFDAFKGAIVDVVGFENISSITSDHFCAYLMDMLAQSVQQREAIVSSAVKRACECIRIHGDRKQRFVIGMLPDPPSTIANAVIPIQVTARSITVSWDHTSSKVSSNRTKPPAILAYQLQYRRTGRAFQGLQHDWKQAGGLQRSTYEQVGRKNQILSTQLTFHGLANDTSVVVRFRAANAGGWSMWSSESTPIRTRSYTTVTTYFDTVKNAFESSNIVGVLHVMERNEAIAAIQRIGFEILAQSLQAPVRLNNVLSSTTSVQNEAVDIAVASMERFVFDALLHRHAAALLEKLADYVDIRRARKVMETSIELFTRYKVDFSIMNVLRRTLKRCSDHPASFQNYDRIKN</sequence>
<protein>
    <recommendedName>
        <fullName evidence="1">Fibronectin type-III domain-containing protein</fullName>
    </recommendedName>
</protein>
<dbReference type="GO" id="GO:0031514">
    <property type="term" value="C:motile cilium"/>
    <property type="evidence" value="ECO:0007669"/>
    <property type="project" value="TreeGrafter"/>
</dbReference>
<gene>
    <name evidence="2" type="ORF">BN9_101370</name>
</gene>
<feature type="domain" description="Fibronectin type-III" evidence="1">
    <location>
        <begin position="801"/>
        <end position="924"/>
    </location>
</feature>
<dbReference type="EMBL" id="CAIX01000257">
    <property type="protein sequence ID" value="CCI48928.1"/>
    <property type="molecule type" value="Genomic_DNA"/>
</dbReference>
<name>A0A024GPZ0_9STRA</name>
<dbReference type="GO" id="GO:0060271">
    <property type="term" value="P:cilium assembly"/>
    <property type="evidence" value="ECO:0007669"/>
    <property type="project" value="TreeGrafter"/>
</dbReference>
<evidence type="ECO:0000313" key="3">
    <source>
        <dbReference type="Proteomes" id="UP000053237"/>
    </source>
</evidence>
<dbReference type="PANTHER" id="PTHR24274:SF1">
    <property type="entry name" value="CILIA- AND FLAGELLA-ASSOCIATED PROTEIN 161"/>
    <property type="match status" value="1"/>
</dbReference>
<reference evidence="2 3" key="1">
    <citation type="submission" date="2012-05" db="EMBL/GenBank/DDBJ databases">
        <title>Recombination and specialization in a pathogen metapopulation.</title>
        <authorList>
            <person name="Gardiner A."/>
            <person name="Kemen E."/>
            <person name="Schultz-Larsen T."/>
            <person name="MacLean D."/>
            <person name="Van Oosterhout C."/>
            <person name="Jones J.D.G."/>
        </authorList>
    </citation>
    <scope>NUCLEOTIDE SEQUENCE [LARGE SCALE GENOMIC DNA]</scope>
    <source>
        <strain evidence="2 3">Ac Nc2</strain>
    </source>
</reference>
<dbReference type="Gene3D" id="2.80.10.50">
    <property type="match status" value="1"/>
</dbReference>
<organism evidence="2 3">
    <name type="scientific">Albugo candida</name>
    <dbReference type="NCBI Taxonomy" id="65357"/>
    <lineage>
        <taxon>Eukaryota</taxon>
        <taxon>Sar</taxon>
        <taxon>Stramenopiles</taxon>
        <taxon>Oomycota</taxon>
        <taxon>Peronosporomycetes</taxon>
        <taxon>Albuginales</taxon>
        <taxon>Albuginaceae</taxon>
        <taxon>Albugo</taxon>
    </lineage>
</organism>
<dbReference type="SMART" id="SM00060">
    <property type="entry name" value="FN3"/>
    <property type="match status" value="1"/>
</dbReference>
<dbReference type="PROSITE" id="PS50853">
    <property type="entry name" value="FN3"/>
    <property type="match status" value="1"/>
</dbReference>
<comment type="caution">
    <text evidence="2">The sequence shown here is derived from an EMBL/GenBank/DDBJ whole genome shotgun (WGS) entry which is preliminary data.</text>
</comment>
<dbReference type="InterPro" id="IPR036116">
    <property type="entry name" value="FN3_sf"/>
</dbReference>
<dbReference type="CDD" id="cd00063">
    <property type="entry name" value="FN3"/>
    <property type="match status" value="1"/>
</dbReference>